<evidence type="ECO:0000313" key="1">
    <source>
        <dbReference type="EMBL" id="MEK0085419.1"/>
    </source>
</evidence>
<keyword evidence="2" id="KW-1185">Reference proteome</keyword>
<protein>
    <submittedName>
        <fullName evidence="1">Uncharacterized protein</fullName>
    </submittedName>
</protein>
<comment type="caution">
    <text evidence="1">The sequence shown here is derived from an EMBL/GenBank/DDBJ whole genome shotgun (WGS) entry which is preliminary data.</text>
</comment>
<organism evidence="1 2">
    <name type="scientific">Benzoatithermus flavus</name>
    <dbReference type="NCBI Taxonomy" id="3108223"/>
    <lineage>
        <taxon>Bacteria</taxon>
        <taxon>Pseudomonadati</taxon>
        <taxon>Pseudomonadota</taxon>
        <taxon>Alphaproteobacteria</taxon>
        <taxon>Geminicoccales</taxon>
        <taxon>Geminicoccaceae</taxon>
        <taxon>Benzoatithermus</taxon>
    </lineage>
</organism>
<evidence type="ECO:0000313" key="2">
    <source>
        <dbReference type="Proteomes" id="UP001375743"/>
    </source>
</evidence>
<accession>A0ABU8XWI7</accession>
<gene>
    <name evidence="1" type="ORF">U1T56_19880</name>
</gene>
<proteinExistence type="predicted"/>
<dbReference type="EMBL" id="JBBLZC010000026">
    <property type="protein sequence ID" value="MEK0085419.1"/>
    <property type="molecule type" value="Genomic_DNA"/>
</dbReference>
<dbReference type="Proteomes" id="UP001375743">
    <property type="component" value="Unassembled WGS sequence"/>
</dbReference>
<reference evidence="1 2" key="1">
    <citation type="submission" date="2024-01" db="EMBL/GenBank/DDBJ databases">
        <title>Multi-omics insights into the function and evolution of sodium benzoate biodegradation pathways in Benzoatithermus flavus gen. nov., sp. nov. from hot spring.</title>
        <authorList>
            <person name="Hu C.-J."/>
            <person name="Li W.-J."/>
        </authorList>
    </citation>
    <scope>NUCLEOTIDE SEQUENCE [LARGE SCALE GENOMIC DNA]</scope>
    <source>
        <strain evidence="1 2">SYSU G07066</strain>
    </source>
</reference>
<sequence>MDRDLKEHERFASTLDAVVHHLRTPGEADLSWRLEQVAALLSLAHEEYRRAVADDRIKEPLEYDGSRGLFLLARQAFDRLAPTLRPQDSETVATIAAEFDRLAPVWPAVERPIMPVMSPAEVSAAIARIERSAERLVRQSV</sequence>
<name>A0ABU8XWI7_9PROT</name>
<dbReference type="RefSeq" id="WP_418161267.1">
    <property type="nucleotide sequence ID" value="NZ_JBBLZC010000026.1"/>
</dbReference>